<dbReference type="EMBL" id="BAABGT010000034">
    <property type="protein sequence ID" value="GAA4547228.1"/>
    <property type="molecule type" value="Genomic_DNA"/>
</dbReference>
<dbReference type="InterPro" id="IPR018060">
    <property type="entry name" value="HTH_AraC"/>
</dbReference>
<evidence type="ECO:0000256" key="2">
    <source>
        <dbReference type="ARBA" id="ARBA00023125"/>
    </source>
</evidence>
<accession>A0ABP8RSF0</accession>
<proteinExistence type="predicted"/>
<feature type="compositionally biased region" description="Basic and acidic residues" evidence="4">
    <location>
        <begin position="322"/>
        <end position="337"/>
    </location>
</feature>
<dbReference type="SMART" id="SM00342">
    <property type="entry name" value="HTH_ARAC"/>
    <property type="match status" value="1"/>
</dbReference>
<evidence type="ECO:0000259" key="5">
    <source>
        <dbReference type="PROSITE" id="PS01124"/>
    </source>
</evidence>
<keyword evidence="7" id="KW-1185">Reference proteome</keyword>
<evidence type="ECO:0000256" key="4">
    <source>
        <dbReference type="SAM" id="MobiDB-lite"/>
    </source>
</evidence>
<dbReference type="Pfam" id="PF14525">
    <property type="entry name" value="AraC_binding_2"/>
    <property type="match status" value="1"/>
</dbReference>
<dbReference type="Gene3D" id="1.10.10.60">
    <property type="entry name" value="Homeodomain-like"/>
    <property type="match status" value="1"/>
</dbReference>
<comment type="caution">
    <text evidence="6">The sequence shown here is derived from an EMBL/GenBank/DDBJ whole genome shotgun (WGS) entry which is preliminary data.</text>
</comment>
<evidence type="ECO:0000256" key="3">
    <source>
        <dbReference type="ARBA" id="ARBA00023163"/>
    </source>
</evidence>
<feature type="domain" description="HTH araC/xylS-type" evidence="5">
    <location>
        <begin position="220"/>
        <end position="321"/>
    </location>
</feature>
<reference evidence="7" key="1">
    <citation type="journal article" date="2019" name="Int. J. Syst. Evol. Microbiol.">
        <title>The Global Catalogue of Microorganisms (GCM) 10K type strain sequencing project: providing services to taxonomists for standard genome sequencing and annotation.</title>
        <authorList>
            <consortium name="The Broad Institute Genomics Platform"/>
            <consortium name="The Broad Institute Genome Sequencing Center for Infectious Disease"/>
            <person name="Wu L."/>
            <person name="Ma J."/>
        </authorList>
    </citation>
    <scope>NUCLEOTIDE SEQUENCE [LARGE SCALE GENOMIC DNA]</scope>
    <source>
        <strain evidence="7">JCM 17906</strain>
    </source>
</reference>
<dbReference type="Proteomes" id="UP001501598">
    <property type="component" value="Unassembled WGS sequence"/>
</dbReference>
<organism evidence="6 7">
    <name type="scientific">Pseudonocardia xishanensis</name>
    <dbReference type="NCBI Taxonomy" id="630995"/>
    <lineage>
        <taxon>Bacteria</taxon>
        <taxon>Bacillati</taxon>
        <taxon>Actinomycetota</taxon>
        <taxon>Actinomycetes</taxon>
        <taxon>Pseudonocardiales</taxon>
        <taxon>Pseudonocardiaceae</taxon>
        <taxon>Pseudonocardia</taxon>
    </lineage>
</organism>
<dbReference type="Pfam" id="PF12833">
    <property type="entry name" value="HTH_18"/>
    <property type="match status" value="1"/>
</dbReference>
<evidence type="ECO:0000313" key="6">
    <source>
        <dbReference type="EMBL" id="GAA4547228.1"/>
    </source>
</evidence>
<evidence type="ECO:0000313" key="7">
    <source>
        <dbReference type="Proteomes" id="UP001501598"/>
    </source>
</evidence>
<gene>
    <name evidence="6" type="ORF">GCM10023175_31130</name>
</gene>
<dbReference type="PANTHER" id="PTHR46796:SF6">
    <property type="entry name" value="ARAC SUBFAMILY"/>
    <property type="match status" value="1"/>
</dbReference>
<dbReference type="InterPro" id="IPR050204">
    <property type="entry name" value="AraC_XylS_family_regulators"/>
</dbReference>
<evidence type="ECO:0000256" key="1">
    <source>
        <dbReference type="ARBA" id="ARBA00023015"/>
    </source>
</evidence>
<feature type="region of interest" description="Disordered" evidence="4">
    <location>
        <begin position="322"/>
        <end position="350"/>
    </location>
</feature>
<dbReference type="PANTHER" id="PTHR46796">
    <property type="entry name" value="HTH-TYPE TRANSCRIPTIONAL ACTIVATOR RHAS-RELATED"/>
    <property type="match status" value="1"/>
</dbReference>
<dbReference type="PROSITE" id="PS01124">
    <property type="entry name" value="HTH_ARAC_FAMILY_2"/>
    <property type="match status" value="1"/>
</dbReference>
<keyword evidence="1" id="KW-0805">Transcription regulation</keyword>
<name>A0ABP8RSF0_9PSEU</name>
<dbReference type="RefSeq" id="WP_345418078.1">
    <property type="nucleotide sequence ID" value="NZ_BAABGT010000034.1"/>
</dbReference>
<sequence>MTQHRPSSPGRPARHLVAAAATGDRDRFATLVAPTFSAVRVRPLADGTFHSSLRSAVAGDVRVSVLSGSPCVVTHGPELIHLTDAGFLAVSLQRVGRAAVAQDGRHCMLGPGDLVNYVTSRPYEVTFWEPYEVVVVTVPLAALGAHADTLAGRTAIAVGTDRGPRDVVGTLLCALAAKIDDCTPGDASSSKEYLADAIVSLVIAELVDIVPQGAGDDLADRVLAHCLSHLADPGLTVEAVGRALGVSVRYLHKVLAPTGMTLSAWIRRQRLERIGRDLADESLRGRTAGAIAARWGMPDTGHLSRALKAEFGMTATEIRRSGRWERGGPRPLSERLRLTGTEAPRRPATG</sequence>
<protein>
    <submittedName>
        <fullName evidence="6">Helix-turn-helix domain-containing protein</fullName>
    </submittedName>
</protein>
<keyword evidence="2" id="KW-0238">DNA-binding</keyword>
<dbReference type="InterPro" id="IPR035418">
    <property type="entry name" value="AraC-bd_2"/>
</dbReference>
<keyword evidence="3" id="KW-0804">Transcription</keyword>